<dbReference type="EMBL" id="BAABLD010000007">
    <property type="protein sequence ID" value="GAA5162414.1"/>
    <property type="molecule type" value="Genomic_DNA"/>
</dbReference>
<evidence type="ECO:0000256" key="8">
    <source>
        <dbReference type="ARBA" id="ARBA00022777"/>
    </source>
</evidence>
<keyword evidence="10" id="KW-1133">Transmembrane helix</keyword>
<dbReference type="InterPro" id="IPR036097">
    <property type="entry name" value="HisK_dim/P_sf"/>
</dbReference>
<evidence type="ECO:0000256" key="10">
    <source>
        <dbReference type="SAM" id="Phobius"/>
    </source>
</evidence>
<dbReference type="Pfam" id="PF00512">
    <property type="entry name" value="HisKA"/>
    <property type="match status" value="1"/>
</dbReference>
<dbReference type="PROSITE" id="PS50885">
    <property type="entry name" value="HAMP"/>
    <property type="match status" value="1"/>
</dbReference>
<comment type="catalytic activity">
    <reaction evidence="1">
        <text>ATP + protein L-histidine = ADP + protein N-phospho-L-histidine.</text>
        <dbReference type="EC" id="2.7.13.3"/>
    </reaction>
</comment>
<dbReference type="PROSITE" id="PS50109">
    <property type="entry name" value="HIS_KIN"/>
    <property type="match status" value="1"/>
</dbReference>
<keyword evidence="8 13" id="KW-0418">Kinase</keyword>
<dbReference type="PANTHER" id="PTHR44936:SF10">
    <property type="entry name" value="SENSOR PROTEIN RSTB"/>
    <property type="match status" value="1"/>
</dbReference>
<dbReference type="SUPFAM" id="SSF55874">
    <property type="entry name" value="ATPase domain of HSP90 chaperone/DNA topoisomerase II/histidine kinase"/>
    <property type="match status" value="1"/>
</dbReference>
<name>A0ABP9QI96_9RHOO</name>
<evidence type="ECO:0000259" key="12">
    <source>
        <dbReference type="PROSITE" id="PS50885"/>
    </source>
</evidence>
<dbReference type="InterPro" id="IPR036890">
    <property type="entry name" value="HATPase_C_sf"/>
</dbReference>
<dbReference type="RefSeq" id="WP_345532074.1">
    <property type="nucleotide sequence ID" value="NZ_BAABLD010000007.1"/>
</dbReference>
<evidence type="ECO:0000313" key="14">
    <source>
        <dbReference type="Proteomes" id="UP001500547"/>
    </source>
</evidence>
<gene>
    <name evidence="13" type="ORF">GCM10025770_13050</name>
</gene>
<dbReference type="InterPro" id="IPR003660">
    <property type="entry name" value="HAMP_dom"/>
</dbReference>
<dbReference type="InterPro" id="IPR004358">
    <property type="entry name" value="Sig_transdc_His_kin-like_C"/>
</dbReference>
<dbReference type="InterPro" id="IPR003661">
    <property type="entry name" value="HisK_dim/P_dom"/>
</dbReference>
<dbReference type="Pfam" id="PF02518">
    <property type="entry name" value="HATPase_c"/>
    <property type="match status" value="1"/>
</dbReference>
<dbReference type="CDD" id="cd00075">
    <property type="entry name" value="HATPase"/>
    <property type="match status" value="1"/>
</dbReference>
<dbReference type="InterPro" id="IPR003594">
    <property type="entry name" value="HATPase_dom"/>
</dbReference>
<evidence type="ECO:0000256" key="4">
    <source>
        <dbReference type="ARBA" id="ARBA00022475"/>
    </source>
</evidence>
<evidence type="ECO:0000256" key="9">
    <source>
        <dbReference type="ARBA" id="ARBA00022840"/>
    </source>
</evidence>
<proteinExistence type="predicted"/>
<dbReference type="Proteomes" id="UP001500547">
    <property type="component" value="Unassembled WGS sequence"/>
</dbReference>
<reference evidence="14" key="1">
    <citation type="journal article" date="2019" name="Int. J. Syst. Evol. Microbiol.">
        <title>The Global Catalogue of Microorganisms (GCM) 10K type strain sequencing project: providing services to taxonomists for standard genome sequencing and annotation.</title>
        <authorList>
            <consortium name="The Broad Institute Genomics Platform"/>
            <consortium name="The Broad Institute Genome Sequencing Center for Infectious Disease"/>
            <person name="Wu L."/>
            <person name="Ma J."/>
        </authorList>
    </citation>
    <scope>NUCLEOTIDE SEQUENCE [LARGE SCALE GENOMIC DNA]</scope>
    <source>
        <strain evidence="14">JCM 18715</strain>
    </source>
</reference>
<dbReference type="SMART" id="SM00387">
    <property type="entry name" value="HATPase_c"/>
    <property type="match status" value="1"/>
</dbReference>
<evidence type="ECO:0000256" key="3">
    <source>
        <dbReference type="ARBA" id="ARBA00012438"/>
    </source>
</evidence>
<dbReference type="SUPFAM" id="SSF158472">
    <property type="entry name" value="HAMP domain-like"/>
    <property type="match status" value="1"/>
</dbReference>
<keyword evidence="10" id="KW-0812">Transmembrane</keyword>
<dbReference type="SMART" id="SM00388">
    <property type="entry name" value="HisKA"/>
    <property type="match status" value="1"/>
</dbReference>
<keyword evidence="14" id="KW-1185">Reference proteome</keyword>
<dbReference type="GO" id="GO:0016301">
    <property type="term" value="F:kinase activity"/>
    <property type="evidence" value="ECO:0007669"/>
    <property type="project" value="UniProtKB-KW"/>
</dbReference>
<feature type="domain" description="HAMP" evidence="12">
    <location>
        <begin position="187"/>
        <end position="239"/>
    </location>
</feature>
<comment type="subcellular location">
    <subcellularLocation>
        <location evidence="2">Cell membrane</location>
        <topology evidence="2">Multi-pass membrane protein</topology>
    </subcellularLocation>
</comment>
<evidence type="ECO:0000256" key="2">
    <source>
        <dbReference type="ARBA" id="ARBA00004651"/>
    </source>
</evidence>
<sequence>MGLLRHLRRQQKREQWQQWLADNPQVADVARWRRPPRFMRHQLWRQIYVGFIVVVLLVVACGALLFSSMKENEHTRFETHLVPLLSRLLPADAPPTLQQQTLADLAATVHGSVALYAASGEQLATTDASLPTTLDEIRSKHRHFNNLLPLPDGRLLLLRWGAPRTALLGWIVCVVLIIAIGTWPVARRLTRRLERLQTQADAWGRGNLSARMTVDGCDEISELARRFNDAATRVEALVSSQRAMLAAASHELRSPLARIRMAVDLLGEQSPRPDLHQQIEHDIAELDLLIGDLLLASRLADDKPQMDRQSLDLLALAAEEAARTGAEVSGQSVRIEADPRLLRHLIRNLLENARRHAPGSAVEIEVATMAGEVVLQVLDRGPGVPEAESEKIFEPFYRLAGSREKGEGSGYGLALVRRIAQLHGGKVRCLARDGGGSCFELRLRA</sequence>
<dbReference type="Gene3D" id="1.10.287.130">
    <property type="match status" value="1"/>
</dbReference>
<dbReference type="SUPFAM" id="SSF47384">
    <property type="entry name" value="Homodimeric domain of signal transducing histidine kinase"/>
    <property type="match status" value="1"/>
</dbReference>
<dbReference type="EC" id="2.7.13.3" evidence="3"/>
<dbReference type="PANTHER" id="PTHR44936">
    <property type="entry name" value="SENSOR PROTEIN CREC"/>
    <property type="match status" value="1"/>
</dbReference>
<dbReference type="CDD" id="cd00082">
    <property type="entry name" value="HisKA"/>
    <property type="match status" value="1"/>
</dbReference>
<accession>A0ABP9QI96</accession>
<dbReference type="Pfam" id="PF00672">
    <property type="entry name" value="HAMP"/>
    <property type="match status" value="1"/>
</dbReference>
<keyword evidence="4" id="KW-1003">Cell membrane</keyword>
<keyword evidence="10" id="KW-0472">Membrane</keyword>
<comment type="caution">
    <text evidence="13">The sequence shown here is derived from an EMBL/GenBank/DDBJ whole genome shotgun (WGS) entry which is preliminary data.</text>
</comment>
<dbReference type="InterPro" id="IPR050980">
    <property type="entry name" value="2C_sensor_his_kinase"/>
</dbReference>
<protein>
    <recommendedName>
        <fullName evidence="3">histidine kinase</fullName>
        <ecNumber evidence="3">2.7.13.3</ecNumber>
    </recommendedName>
</protein>
<dbReference type="PRINTS" id="PR00344">
    <property type="entry name" value="BCTRLSENSOR"/>
</dbReference>
<evidence type="ECO:0000256" key="7">
    <source>
        <dbReference type="ARBA" id="ARBA00022741"/>
    </source>
</evidence>
<keyword evidence="6" id="KW-0808">Transferase</keyword>
<dbReference type="CDD" id="cd06225">
    <property type="entry name" value="HAMP"/>
    <property type="match status" value="1"/>
</dbReference>
<dbReference type="InterPro" id="IPR005467">
    <property type="entry name" value="His_kinase_dom"/>
</dbReference>
<keyword evidence="9" id="KW-0067">ATP-binding</keyword>
<evidence type="ECO:0000313" key="13">
    <source>
        <dbReference type="EMBL" id="GAA5162414.1"/>
    </source>
</evidence>
<feature type="transmembrane region" description="Helical" evidence="10">
    <location>
        <begin position="167"/>
        <end position="186"/>
    </location>
</feature>
<feature type="transmembrane region" description="Helical" evidence="10">
    <location>
        <begin position="47"/>
        <end position="66"/>
    </location>
</feature>
<evidence type="ECO:0000256" key="6">
    <source>
        <dbReference type="ARBA" id="ARBA00022679"/>
    </source>
</evidence>
<feature type="domain" description="Histidine kinase" evidence="11">
    <location>
        <begin position="247"/>
        <end position="445"/>
    </location>
</feature>
<organism evidence="13 14">
    <name type="scientific">Viridibacterium curvum</name>
    <dbReference type="NCBI Taxonomy" id="1101404"/>
    <lineage>
        <taxon>Bacteria</taxon>
        <taxon>Pseudomonadati</taxon>
        <taxon>Pseudomonadota</taxon>
        <taxon>Betaproteobacteria</taxon>
        <taxon>Rhodocyclales</taxon>
        <taxon>Rhodocyclaceae</taxon>
        <taxon>Viridibacterium</taxon>
    </lineage>
</organism>
<evidence type="ECO:0000259" key="11">
    <source>
        <dbReference type="PROSITE" id="PS50109"/>
    </source>
</evidence>
<keyword evidence="7" id="KW-0547">Nucleotide-binding</keyword>
<evidence type="ECO:0000256" key="5">
    <source>
        <dbReference type="ARBA" id="ARBA00022553"/>
    </source>
</evidence>
<dbReference type="SMART" id="SM00304">
    <property type="entry name" value="HAMP"/>
    <property type="match status" value="1"/>
</dbReference>
<evidence type="ECO:0000256" key="1">
    <source>
        <dbReference type="ARBA" id="ARBA00000085"/>
    </source>
</evidence>
<dbReference type="Gene3D" id="3.30.565.10">
    <property type="entry name" value="Histidine kinase-like ATPase, C-terminal domain"/>
    <property type="match status" value="1"/>
</dbReference>
<keyword evidence="5" id="KW-0597">Phosphoprotein</keyword>